<accession>A0A2T7PP74</accession>
<keyword evidence="7" id="KW-1185">Reference proteome</keyword>
<evidence type="ECO:0000256" key="4">
    <source>
        <dbReference type="SAM" id="MobiDB-lite"/>
    </source>
</evidence>
<dbReference type="OrthoDB" id="431287at2759"/>
<dbReference type="AlphaFoldDB" id="A0A2T7PP74"/>
<dbReference type="FunFam" id="3.40.50.300:FF:000366">
    <property type="entry name" value="GTPase, IMAP family member 2"/>
    <property type="match status" value="1"/>
</dbReference>
<evidence type="ECO:0000256" key="2">
    <source>
        <dbReference type="ARBA" id="ARBA00022741"/>
    </source>
</evidence>
<gene>
    <name evidence="6" type="ORF">C0Q70_06491</name>
</gene>
<evidence type="ECO:0000313" key="7">
    <source>
        <dbReference type="Proteomes" id="UP000245119"/>
    </source>
</evidence>
<dbReference type="Pfam" id="PF04548">
    <property type="entry name" value="AIG1"/>
    <property type="match status" value="1"/>
</dbReference>
<dbReference type="Gene3D" id="3.40.50.300">
    <property type="entry name" value="P-loop containing nucleotide triphosphate hydrolases"/>
    <property type="match status" value="1"/>
</dbReference>
<name>A0A2T7PP74_POMCA</name>
<evidence type="ECO:0000256" key="3">
    <source>
        <dbReference type="ARBA" id="ARBA00023134"/>
    </source>
</evidence>
<feature type="domain" description="AIG1-type G" evidence="5">
    <location>
        <begin position="6"/>
        <end position="210"/>
    </location>
</feature>
<dbReference type="Proteomes" id="UP000245119">
    <property type="component" value="Linkage Group LG3"/>
</dbReference>
<evidence type="ECO:0000259" key="5">
    <source>
        <dbReference type="PROSITE" id="PS51720"/>
    </source>
</evidence>
<dbReference type="InterPro" id="IPR006703">
    <property type="entry name" value="G_AIG1"/>
</dbReference>
<keyword evidence="2" id="KW-0547">Nucleotide-binding</keyword>
<comment type="caution">
    <text evidence="6">The sequence shown here is derived from an EMBL/GenBank/DDBJ whole genome shotgun (WGS) entry which is preliminary data.</text>
</comment>
<dbReference type="PANTHER" id="PTHR10903">
    <property type="entry name" value="GTPASE, IMAP FAMILY MEMBER-RELATED"/>
    <property type="match status" value="1"/>
</dbReference>
<feature type="region of interest" description="Disordered" evidence="4">
    <location>
        <begin position="275"/>
        <end position="306"/>
    </location>
</feature>
<dbReference type="InterPro" id="IPR045058">
    <property type="entry name" value="GIMA/IAN/Toc"/>
</dbReference>
<dbReference type="InterPro" id="IPR027417">
    <property type="entry name" value="P-loop_NTPase"/>
</dbReference>
<dbReference type="OMA" id="SRYSIML"/>
<reference evidence="6 7" key="1">
    <citation type="submission" date="2018-04" db="EMBL/GenBank/DDBJ databases">
        <title>The genome of golden apple snail Pomacea canaliculata provides insight into stress tolerance and invasive adaptation.</title>
        <authorList>
            <person name="Liu C."/>
            <person name="Liu B."/>
            <person name="Ren Y."/>
            <person name="Zhang Y."/>
            <person name="Wang H."/>
            <person name="Li S."/>
            <person name="Jiang F."/>
            <person name="Yin L."/>
            <person name="Zhang G."/>
            <person name="Qian W."/>
            <person name="Fan W."/>
        </authorList>
    </citation>
    <scope>NUCLEOTIDE SEQUENCE [LARGE SCALE GENOMIC DNA]</scope>
    <source>
        <strain evidence="6">SZHN2017</strain>
        <tissue evidence="6">Muscle</tissue>
    </source>
</reference>
<dbReference type="PANTHER" id="PTHR10903:SF188">
    <property type="entry name" value="GTPASE IMAP FAMILY MEMBER 2-LIKE-RELATED"/>
    <property type="match status" value="1"/>
</dbReference>
<comment type="similarity">
    <text evidence="1">Belongs to the TRAFAC class TrmE-Era-EngA-EngB-Septin-like GTPase superfamily. AIG1/Toc34/Toc159-like paraseptin GTPase family. IAN subfamily.</text>
</comment>
<dbReference type="EMBL" id="PZQS01000003">
    <property type="protein sequence ID" value="PVD35210.1"/>
    <property type="molecule type" value="Genomic_DNA"/>
</dbReference>
<sequence>MSSKQDEHFRILLLGKSGCGKSSTGNTILGEDRFKTGSGVAAVTKDAERYVVTHKRRTIEIMDTPGLFNPERTNEEIGMKIVKAVVGLDLGPDVFLYVLRFGRYTKEEFQTYQLLLKIFESQMAKHMILLFTYGDKFKREKKTPEDLVKYIGDDFSVLLNDCNRRYIVFDNTASKKEKSKQRDDLLAMIKQMMDKNGGQKYTCDVLNKINSKIEETVKQRIAEVDKESVEKTEFFQEYQKRIKKDQEEYEKRRLEEENSAQERIQKELEAKLKMFEKENQKKEEELREMKKKEKQQMEKRMKDMGI</sequence>
<keyword evidence="3" id="KW-0342">GTP-binding</keyword>
<dbReference type="PROSITE" id="PS51720">
    <property type="entry name" value="G_AIG1"/>
    <property type="match status" value="1"/>
</dbReference>
<evidence type="ECO:0000313" key="6">
    <source>
        <dbReference type="EMBL" id="PVD35210.1"/>
    </source>
</evidence>
<evidence type="ECO:0000256" key="1">
    <source>
        <dbReference type="ARBA" id="ARBA00008535"/>
    </source>
</evidence>
<dbReference type="SUPFAM" id="SSF52540">
    <property type="entry name" value="P-loop containing nucleoside triphosphate hydrolases"/>
    <property type="match status" value="1"/>
</dbReference>
<proteinExistence type="inferred from homology"/>
<protein>
    <recommendedName>
        <fullName evidence="5">AIG1-type G domain-containing protein</fullName>
    </recommendedName>
</protein>
<organism evidence="6 7">
    <name type="scientific">Pomacea canaliculata</name>
    <name type="common">Golden apple snail</name>
    <dbReference type="NCBI Taxonomy" id="400727"/>
    <lineage>
        <taxon>Eukaryota</taxon>
        <taxon>Metazoa</taxon>
        <taxon>Spiralia</taxon>
        <taxon>Lophotrochozoa</taxon>
        <taxon>Mollusca</taxon>
        <taxon>Gastropoda</taxon>
        <taxon>Caenogastropoda</taxon>
        <taxon>Architaenioglossa</taxon>
        <taxon>Ampullarioidea</taxon>
        <taxon>Ampullariidae</taxon>
        <taxon>Pomacea</taxon>
    </lineage>
</organism>
<dbReference type="GO" id="GO:0005525">
    <property type="term" value="F:GTP binding"/>
    <property type="evidence" value="ECO:0007669"/>
    <property type="project" value="UniProtKB-KW"/>
</dbReference>